<feature type="domain" description="Peptidase M16 N-terminal" evidence="7">
    <location>
        <begin position="58"/>
        <end position="192"/>
    </location>
</feature>
<evidence type="ECO:0000313" key="8">
    <source>
        <dbReference type="EMBL" id="CAB3381398.1"/>
    </source>
</evidence>
<gene>
    <name evidence="8" type="ORF">CLODIP_2_CD15548</name>
</gene>
<evidence type="ECO:0000313" key="9">
    <source>
        <dbReference type="Proteomes" id="UP000494165"/>
    </source>
</evidence>
<dbReference type="GO" id="GO:0043171">
    <property type="term" value="P:peptide catabolic process"/>
    <property type="evidence" value="ECO:0007669"/>
    <property type="project" value="TreeGrafter"/>
</dbReference>
<evidence type="ECO:0000259" key="7">
    <source>
        <dbReference type="Pfam" id="PF00675"/>
    </source>
</evidence>
<reference evidence="8 9" key="1">
    <citation type="submission" date="2020-04" db="EMBL/GenBank/DDBJ databases">
        <authorList>
            <person name="Alioto T."/>
            <person name="Alioto T."/>
            <person name="Gomez Garrido J."/>
        </authorList>
    </citation>
    <scope>NUCLEOTIDE SEQUENCE [LARGE SCALE GENOMIC DNA]</scope>
</reference>
<evidence type="ECO:0000256" key="6">
    <source>
        <dbReference type="ARBA" id="ARBA00023049"/>
    </source>
</evidence>
<dbReference type="GO" id="GO:0005829">
    <property type="term" value="C:cytosol"/>
    <property type="evidence" value="ECO:0007669"/>
    <property type="project" value="TreeGrafter"/>
</dbReference>
<dbReference type="OrthoDB" id="952271at2759"/>
<evidence type="ECO:0000256" key="5">
    <source>
        <dbReference type="ARBA" id="ARBA00022833"/>
    </source>
</evidence>
<protein>
    <recommendedName>
        <fullName evidence="7">Peptidase M16 N-terminal domain-containing protein</fullName>
    </recommendedName>
</protein>
<name>A0A8S1DGA8_9INSE</name>
<dbReference type="GO" id="GO:0046872">
    <property type="term" value="F:metal ion binding"/>
    <property type="evidence" value="ECO:0007669"/>
    <property type="project" value="UniProtKB-KW"/>
</dbReference>
<sequence>MFLLGVALRTLPVRTVRSLRRPLSTSSVSTMVKKIENITKSPEDKRDYRGLILDNELRVLLISDPKTDKSAAALSVNIGHMSDPNELNGLAHFLEHMLFLGTKKYPSENEYSKFLTEHGGSSNAFTSMENTTFYFDVAPEHLTSALDIFSQFFLAPLFTEDATDREVQAVNSEHEKNLANDSWRLHQLERSTSIKDHPYSKFGTGNKQTLIDDPKKNGINVREALLKFHSTYYSSNIMSLAILGK</sequence>
<dbReference type="EMBL" id="CADEPI010000233">
    <property type="protein sequence ID" value="CAB3381398.1"/>
    <property type="molecule type" value="Genomic_DNA"/>
</dbReference>
<accession>A0A8S1DGA8</accession>
<evidence type="ECO:0000256" key="3">
    <source>
        <dbReference type="ARBA" id="ARBA00022723"/>
    </source>
</evidence>
<dbReference type="PROSITE" id="PS00143">
    <property type="entry name" value="INSULINASE"/>
    <property type="match status" value="1"/>
</dbReference>
<organism evidence="8 9">
    <name type="scientific">Cloeon dipterum</name>
    <dbReference type="NCBI Taxonomy" id="197152"/>
    <lineage>
        <taxon>Eukaryota</taxon>
        <taxon>Metazoa</taxon>
        <taxon>Ecdysozoa</taxon>
        <taxon>Arthropoda</taxon>
        <taxon>Hexapoda</taxon>
        <taxon>Insecta</taxon>
        <taxon>Pterygota</taxon>
        <taxon>Palaeoptera</taxon>
        <taxon>Ephemeroptera</taxon>
        <taxon>Pisciforma</taxon>
        <taxon>Baetidae</taxon>
        <taxon>Cloeon</taxon>
    </lineage>
</organism>
<dbReference type="InterPro" id="IPR001431">
    <property type="entry name" value="Pept_M16_Zn_BS"/>
</dbReference>
<comment type="similarity">
    <text evidence="1">Belongs to the peptidase M16 family.</text>
</comment>
<dbReference type="Pfam" id="PF00675">
    <property type="entry name" value="Peptidase_M16"/>
    <property type="match status" value="1"/>
</dbReference>
<dbReference type="PANTHER" id="PTHR43690">
    <property type="entry name" value="NARDILYSIN"/>
    <property type="match status" value="1"/>
</dbReference>
<dbReference type="InterPro" id="IPR011249">
    <property type="entry name" value="Metalloenz_LuxS/M16"/>
</dbReference>
<keyword evidence="2" id="KW-0645">Protease</keyword>
<dbReference type="SUPFAM" id="SSF63411">
    <property type="entry name" value="LuxS/MPP-like metallohydrolase"/>
    <property type="match status" value="1"/>
</dbReference>
<proteinExistence type="inferred from homology"/>
<comment type="caution">
    <text evidence="8">The sequence shown here is derived from an EMBL/GenBank/DDBJ whole genome shotgun (WGS) entry which is preliminary data.</text>
</comment>
<keyword evidence="3" id="KW-0479">Metal-binding</keyword>
<dbReference type="Proteomes" id="UP000494165">
    <property type="component" value="Unassembled WGS sequence"/>
</dbReference>
<dbReference type="FunFam" id="3.30.830.10:FF:000004">
    <property type="entry name" value="Putative insulin-degrading enzyme"/>
    <property type="match status" value="1"/>
</dbReference>
<keyword evidence="4" id="KW-0378">Hydrolase</keyword>
<evidence type="ECO:0000256" key="4">
    <source>
        <dbReference type="ARBA" id="ARBA00022801"/>
    </source>
</evidence>
<dbReference type="GO" id="GO:0004222">
    <property type="term" value="F:metalloendopeptidase activity"/>
    <property type="evidence" value="ECO:0007669"/>
    <property type="project" value="InterPro"/>
</dbReference>
<dbReference type="AlphaFoldDB" id="A0A8S1DGA8"/>
<dbReference type="InterPro" id="IPR011765">
    <property type="entry name" value="Pept_M16_N"/>
</dbReference>
<evidence type="ECO:0000256" key="2">
    <source>
        <dbReference type="ARBA" id="ARBA00022670"/>
    </source>
</evidence>
<keyword evidence="6" id="KW-0482">Metalloprotease</keyword>
<evidence type="ECO:0000256" key="1">
    <source>
        <dbReference type="ARBA" id="ARBA00007261"/>
    </source>
</evidence>
<dbReference type="GO" id="GO:0051603">
    <property type="term" value="P:proteolysis involved in protein catabolic process"/>
    <property type="evidence" value="ECO:0007669"/>
    <property type="project" value="TreeGrafter"/>
</dbReference>
<feature type="non-terminal residue" evidence="8">
    <location>
        <position position="1"/>
    </location>
</feature>
<dbReference type="PANTHER" id="PTHR43690:SF18">
    <property type="entry name" value="INSULIN-DEGRADING ENZYME-RELATED"/>
    <property type="match status" value="1"/>
</dbReference>
<dbReference type="GO" id="GO:0005739">
    <property type="term" value="C:mitochondrion"/>
    <property type="evidence" value="ECO:0007669"/>
    <property type="project" value="TreeGrafter"/>
</dbReference>
<dbReference type="InterPro" id="IPR050626">
    <property type="entry name" value="Peptidase_M16"/>
</dbReference>
<dbReference type="Gene3D" id="3.30.830.10">
    <property type="entry name" value="Metalloenzyme, LuxS/M16 peptidase-like"/>
    <property type="match status" value="1"/>
</dbReference>
<keyword evidence="5" id="KW-0862">Zinc</keyword>
<keyword evidence="9" id="KW-1185">Reference proteome</keyword>